<accession>A0A9D4DRN6</accession>
<evidence type="ECO:0000313" key="3">
    <source>
        <dbReference type="Proteomes" id="UP000828390"/>
    </source>
</evidence>
<dbReference type="Proteomes" id="UP000828390">
    <property type="component" value="Unassembled WGS sequence"/>
</dbReference>
<reference evidence="2" key="1">
    <citation type="journal article" date="2019" name="bioRxiv">
        <title>The Genome of the Zebra Mussel, Dreissena polymorpha: A Resource for Invasive Species Research.</title>
        <authorList>
            <person name="McCartney M.A."/>
            <person name="Auch B."/>
            <person name="Kono T."/>
            <person name="Mallez S."/>
            <person name="Zhang Y."/>
            <person name="Obille A."/>
            <person name="Becker A."/>
            <person name="Abrahante J.E."/>
            <person name="Garbe J."/>
            <person name="Badalamenti J.P."/>
            <person name="Herman A."/>
            <person name="Mangelson H."/>
            <person name="Liachko I."/>
            <person name="Sullivan S."/>
            <person name="Sone E.D."/>
            <person name="Koren S."/>
            <person name="Silverstein K.A.T."/>
            <person name="Beckman K.B."/>
            <person name="Gohl D.M."/>
        </authorList>
    </citation>
    <scope>NUCLEOTIDE SEQUENCE</scope>
    <source>
        <strain evidence="2">Duluth1</strain>
        <tissue evidence="2">Whole animal</tissue>
    </source>
</reference>
<dbReference type="Gene3D" id="6.10.140.1470">
    <property type="match status" value="1"/>
</dbReference>
<protein>
    <submittedName>
        <fullName evidence="2">Uncharacterized protein</fullName>
    </submittedName>
</protein>
<reference evidence="2" key="2">
    <citation type="submission" date="2020-11" db="EMBL/GenBank/DDBJ databases">
        <authorList>
            <person name="McCartney M.A."/>
            <person name="Auch B."/>
            <person name="Kono T."/>
            <person name="Mallez S."/>
            <person name="Becker A."/>
            <person name="Gohl D.M."/>
            <person name="Silverstein K.A.T."/>
            <person name="Koren S."/>
            <person name="Bechman K.B."/>
            <person name="Herman A."/>
            <person name="Abrahante J.E."/>
            <person name="Garbe J."/>
        </authorList>
    </citation>
    <scope>NUCLEOTIDE SEQUENCE</scope>
    <source>
        <strain evidence="2">Duluth1</strain>
        <tissue evidence="2">Whole animal</tissue>
    </source>
</reference>
<sequence length="88" mass="9973">MLIQGYVPLFCVHVAFSAPCFQNVISLEFGVVVNVFWKHLDDSIYDTKDTYGYKDLQPATQAFQITDRAIKALEEMPGTFMHVGLLVE</sequence>
<organism evidence="2 3">
    <name type="scientific">Dreissena polymorpha</name>
    <name type="common">Zebra mussel</name>
    <name type="synonym">Mytilus polymorpha</name>
    <dbReference type="NCBI Taxonomy" id="45954"/>
    <lineage>
        <taxon>Eukaryota</taxon>
        <taxon>Metazoa</taxon>
        <taxon>Spiralia</taxon>
        <taxon>Lophotrochozoa</taxon>
        <taxon>Mollusca</taxon>
        <taxon>Bivalvia</taxon>
        <taxon>Autobranchia</taxon>
        <taxon>Heteroconchia</taxon>
        <taxon>Euheterodonta</taxon>
        <taxon>Imparidentia</taxon>
        <taxon>Neoheterodontei</taxon>
        <taxon>Myida</taxon>
        <taxon>Dreissenoidea</taxon>
        <taxon>Dreissenidae</taxon>
        <taxon>Dreissena</taxon>
    </lineage>
</organism>
<dbReference type="AlphaFoldDB" id="A0A9D4DRN6"/>
<name>A0A9D4DRN6_DREPO</name>
<comment type="caution">
    <text evidence="2">The sequence shown here is derived from an EMBL/GenBank/DDBJ whole genome shotgun (WGS) entry which is preliminary data.</text>
</comment>
<feature type="chain" id="PRO_5038735145" evidence="1">
    <location>
        <begin position="18"/>
        <end position="88"/>
    </location>
</feature>
<dbReference type="EMBL" id="JAIWYP010000010">
    <property type="protein sequence ID" value="KAH3754592.1"/>
    <property type="molecule type" value="Genomic_DNA"/>
</dbReference>
<feature type="signal peptide" evidence="1">
    <location>
        <begin position="1"/>
        <end position="17"/>
    </location>
</feature>
<evidence type="ECO:0000313" key="2">
    <source>
        <dbReference type="EMBL" id="KAH3754592.1"/>
    </source>
</evidence>
<proteinExistence type="predicted"/>
<gene>
    <name evidence="2" type="ORF">DPMN_189270</name>
</gene>
<evidence type="ECO:0000256" key="1">
    <source>
        <dbReference type="SAM" id="SignalP"/>
    </source>
</evidence>
<keyword evidence="1" id="KW-0732">Signal</keyword>
<keyword evidence="3" id="KW-1185">Reference proteome</keyword>